<keyword evidence="1" id="KW-0732">Signal</keyword>
<dbReference type="Pfam" id="PF13462">
    <property type="entry name" value="Thioredoxin_4"/>
    <property type="match status" value="1"/>
</dbReference>
<evidence type="ECO:0000313" key="4">
    <source>
        <dbReference type="Proteomes" id="UP000092698"/>
    </source>
</evidence>
<dbReference type="Proteomes" id="UP000092698">
    <property type="component" value="Chromosome"/>
</dbReference>
<feature type="signal peptide" evidence="1">
    <location>
        <begin position="1"/>
        <end position="27"/>
    </location>
</feature>
<reference evidence="3 4" key="1">
    <citation type="submission" date="2016-07" db="EMBL/GenBank/DDBJ databases">
        <title>Complete genome sequence of Altererythrobacter namhicola JCM 16345T, containing esterase-encoding genes.</title>
        <authorList>
            <person name="Cheng H."/>
            <person name="Wu Y.-H."/>
            <person name="Jian S.-L."/>
            <person name="Huo Y.-Y."/>
            <person name="Wang C.-S."/>
            <person name="Xu X.-W."/>
        </authorList>
    </citation>
    <scope>NUCLEOTIDE SEQUENCE [LARGE SCALE GENOMIC DNA]</scope>
    <source>
        <strain evidence="3 4">JCM 16345</strain>
    </source>
</reference>
<dbReference type="RefSeq" id="WP_067786848.1">
    <property type="nucleotide sequence ID" value="NZ_CP016545.1"/>
</dbReference>
<dbReference type="KEGG" id="anh:A6F65_01237"/>
<dbReference type="InterPro" id="IPR012336">
    <property type="entry name" value="Thioredoxin-like_fold"/>
</dbReference>
<dbReference type="Gene3D" id="1.10.40.110">
    <property type="match status" value="1"/>
</dbReference>
<dbReference type="SUPFAM" id="SSF52833">
    <property type="entry name" value="Thioredoxin-like"/>
    <property type="match status" value="1"/>
</dbReference>
<sequence length="264" mass="27602">MNTTSSTALRSRIRMAAIGVPLALALAACGGSDDADGAAAGTIAQGEVAEAVAAPEGSQWIDVVSRTETGGWLMGNPDAPIKLIEYGSLTCGACAAFTAEGAEPLKSDYVNTGRVSFELRSMPLHGAIDLVLTRMLECAPVEAGPALADQVWLNLPEVYGGFQQNMEGAQQALTLAPEERLVQFAERTGFLDFFAARGIGKDAARTCLADADAAENLANTLQSAAEADNINKTPTFLINGTQVEASRWSELEPLLQRAGARSGE</sequence>
<name>A0A1C7D7U1_9SPHN</name>
<organism evidence="3 4">
    <name type="scientific">Paraurantiacibacter namhicola</name>
    <dbReference type="NCBI Taxonomy" id="645517"/>
    <lineage>
        <taxon>Bacteria</taxon>
        <taxon>Pseudomonadati</taxon>
        <taxon>Pseudomonadota</taxon>
        <taxon>Alphaproteobacteria</taxon>
        <taxon>Sphingomonadales</taxon>
        <taxon>Erythrobacteraceae</taxon>
        <taxon>Paraurantiacibacter</taxon>
    </lineage>
</organism>
<accession>A0A1C7D7U1</accession>
<evidence type="ECO:0000313" key="3">
    <source>
        <dbReference type="EMBL" id="ANU07544.1"/>
    </source>
</evidence>
<proteinExistence type="predicted"/>
<feature type="chain" id="PRO_5008884405" description="Thioredoxin-like fold domain-containing protein" evidence="1">
    <location>
        <begin position="28"/>
        <end position="264"/>
    </location>
</feature>
<evidence type="ECO:0000256" key="1">
    <source>
        <dbReference type="SAM" id="SignalP"/>
    </source>
</evidence>
<protein>
    <recommendedName>
        <fullName evidence="2">Thioredoxin-like fold domain-containing protein</fullName>
    </recommendedName>
</protein>
<gene>
    <name evidence="3" type="ORF">A6F65_01237</name>
</gene>
<evidence type="ECO:0000259" key="2">
    <source>
        <dbReference type="Pfam" id="PF13462"/>
    </source>
</evidence>
<dbReference type="Gene3D" id="3.40.30.10">
    <property type="entry name" value="Glutaredoxin"/>
    <property type="match status" value="1"/>
</dbReference>
<keyword evidence="4" id="KW-1185">Reference proteome</keyword>
<dbReference type="STRING" id="645517.A6F65_01237"/>
<feature type="domain" description="Thioredoxin-like fold" evidence="2">
    <location>
        <begin position="70"/>
        <end position="256"/>
    </location>
</feature>
<dbReference type="InterPro" id="IPR036249">
    <property type="entry name" value="Thioredoxin-like_sf"/>
</dbReference>
<dbReference type="AlphaFoldDB" id="A0A1C7D7U1"/>
<dbReference type="EMBL" id="CP016545">
    <property type="protein sequence ID" value="ANU07544.1"/>
    <property type="molecule type" value="Genomic_DNA"/>
</dbReference>